<accession>A0A1D6H6Y8</accession>
<evidence type="ECO:0000256" key="1">
    <source>
        <dbReference type="SAM" id="MobiDB-lite"/>
    </source>
</evidence>
<protein>
    <submittedName>
        <fullName evidence="2">Tetraspanin-2</fullName>
    </submittedName>
</protein>
<proteinExistence type="predicted"/>
<organism evidence="2">
    <name type="scientific">Zea mays</name>
    <name type="common">Maize</name>
    <dbReference type="NCBI Taxonomy" id="4577"/>
    <lineage>
        <taxon>Eukaryota</taxon>
        <taxon>Viridiplantae</taxon>
        <taxon>Streptophyta</taxon>
        <taxon>Embryophyta</taxon>
        <taxon>Tracheophyta</taxon>
        <taxon>Spermatophyta</taxon>
        <taxon>Magnoliopsida</taxon>
        <taxon>Liliopsida</taxon>
        <taxon>Poales</taxon>
        <taxon>Poaceae</taxon>
        <taxon>PACMAD clade</taxon>
        <taxon>Panicoideae</taxon>
        <taxon>Andropogonodae</taxon>
        <taxon>Andropogoneae</taxon>
        <taxon>Tripsacinae</taxon>
        <taxon>Zea</taxon>
    </lineage>
</organism>
<reference evidence="2" key="1">
    <citation type="submission" date="2015-12" db="EMBL/GenBank/DDBJ databases">
        <title>Update maize B73 reference genome by single molecule sequencing technologies.</title>
        <authorList>
            <consortium name="Maize Genome Sequencing Project"/>
            <person name="Ware D."/>
        </authorList>
    </citation>
    <scope>NUCLEOTIDE SEQUENCE</scope>
    <source>
        <tissue evidence="2">Seedling</tissue>
    </source>
</reference>
<name>A0A1D6H6Y8_MAIZE</name>
<feature type="compositionally biased region" description="Basic residues" evidence="1">
    <location>
        <begin position="90"/>
        <end position="108"/>
    </location>
</feature>
<gene>
    <name evidence="2" type="ORF">ZEAMMB73_Zm00001d016364</name>
</gene>
<dbReference type="AlphaFoldDB" id="A0A1D6H6Y8"/>
<dbReference type="EMBL" id="CM000781">
    <property type="protein sequence ID" value="AQK70550.1"/>
    <property type="molecule type" value="Genomic_DNA"/>
</dbReference>
<feature type="region of interest" description="Disordered" evidence="1">
    <location>
        <begin position="73"/>
        <end position="127"/>
    </location>
</feature>
<feature type="compositionally biased region" description="Low complexity" evidence="1">
    <location>
        <begin position="30"/>
        <end position="46"/>
    </location>
</feature>
<sequence>MRDAAGADLRGARDRVGGVVRVGAGRGVRAPGAVARGHPGRAAPAGRAGGLRGRGLRAVEQRPGAAVLRVRVLQGGPPGGAPGPVAQGQRRPRRRHRRPRHPLPRRLQRLQERAGRRHLRTPQVLAS</sequence>
<feature type="region of interest" description="Disordered" evidence="1">
    <location>
        <begin position="30"/>
        <end position="53"/>
    </location>
</feature>
<evidence type="ECO:0000313" key="2">
    <source>
        <dbReference type="EMBL" id="AQK70550.1"/>
    </source>
</evidence>